<dbReference type="EC" id="2.4.1.-" evidence="12"/>
<dbReference type="InterPro" id="IPR005599">
    <property type="entry name" value="GPI_mannosylTrfase"/>
</dbReference>
<dbReference type="EMBL" id="CAADRP010001595">
    <property type="protein sequence ID" value="VFU42960.1"/>
    <property type="molecule type" value="Genomic_DNA"/>
</dbReference>
<protein>
    <recommendedName>
        <fullName evidence="12">Mannosyltransferase</fullName>
        <ecNumber evidence="12">2.4.1.-</ecNumber>
    </recommendedName>
</protein>
<feature type="transmembrane region" description="Helical" evidence="12">
    <location>
        <begin position="53"/>
        <end position="69"/>
    </location>
</feature>
<evidence type="ECO:0000256" key="7">
    <source>
        <dbReference type="ARBA" id="ARBA00022824"/>
    </source>
</evidence>
<gene>
    <name evidence="13" type="ORF">SVIM_LOCUS261664</name>
</gene>
<feature type="transmembrane region" description="Helical" evidence="12">
    <location>
        <begin position="28"/>
        <end position="46"/>
    </location>
</feature>
<comment type="similarity">
    <text evidence="3 12">Belongs to the glycosyltransferase 22 family.</text>
</comment>
<keyword evidence="4 12" id="KW-0328">Glycosyltransferase</keyword>
<comment type="catalytic activity">
    <reaction evidence="11">
        <text>an alpha-D-Man-(1-&gt;2)-alpha-D-Man-(1-&gt;2)-alpha-D-Man-(1-&gt;3)-[alpha-D-Man-(1-&gt;2)-alpha-D-Man-(1-&gt;3)-alpha-D-Man-(1-&gt;6)]-beta-D-Man-(1-&gt;4)-beta-D-GlcNAc-(1-&gt;4)-alpha-D-GlcNAc-diphospho-di-trans,poly-cis-dolichol + a di-trans,poly-cis-dolichyl beta-D-mannosyl phosphate = an alpha-D-Man-(1-&gt;2)-alpha-D-Man-(1-&gt;2)-alpha-D-Man-(1-&gt;3)-[alpha-D-Man-(1-&gt;2)-alpha-D-Man-(1-&gt;3)-[alpha-D-Man-(1-&gt;6)]-alpha-D-Man-(1-&gt;6)]-beta-D-Man-(1-&gt;4)-beta-D-GlcNAc-(1-&gt;4)-alpha-D-GlcNAc-diphospho-di-trans,poly-cis-dolichol + a di-trans,poly-cis-dolichyl phosphate + H(+)</text>
        <dbReference type="Rhea" id="RHEA:29535"/>
        <dbReference type="Rhea" id="RHEA-COMP:19498"/>
        <dbReference type="Rhea" id="RHEA-COMP:19501"/>
        <dbReference type="Rhea" id="RHEA-COMP:19518"/>
        <dbReference type="Rhea" id="RHEA-COMP:19519"/>
        <dbReference type="ChEBI" id="CHEBI:15378"/>
        <dbReference type="ChEBI" id="CHEBI:57683"/>
        <dbReference type="ChEBI" id="CHEBI:58211"/>
        <dbReference type="ChEBI" id="CHEBI:132517"/>
        <dbReference type="ChEBI" id="CHEBI:132519"/>
        <dbReference type="EC" id="2.4.1.260"/>
    </reaction>
    <physiologicalReaction direction="left-to-right" evidence="11">
        <dbReference type="Rhea" id="RHEA:29536"/>
    </physiologicalReaction>
</comment>
<organism evidence="13">
    <name type="scientific">Salix viminalis</name>
    <name type="common">Common osier</name>
    <name type="synonym">Basket willow</name>
    <dbReference type="NCBI Taxonomy" id="40686"/>
    <lineage>
        <taxon>Eukaryota</taxon>
        <taxon>Viridiplantae</taxon>
        <taxon>Streptophyta</taxon>
        <taxon>Embryophyta</taxon>
        <taxon>Tracheophyta</taxon>
        <taxon>Spermatophyta</taxon>
        <taxon>Magnoliopsida</taxon>
        <taxon>eudicotyledons</taxon>
        <taxon>Gunneridae</taxon>
        <taxon>Pentapetalae</taxon>
        <taxon>rosids</taxon>
        <taxon>fabids</taxon>
        <taxon>Malpighiales</taxon>
        <taxon>Salicaceae</taxon>
        <taxon>Saliceae</taxon>
        <taxon>Salix</taxon>
    </lineage>
</organism>
<evidence type="ECO:0000256" key="2">
    <source>
        <dbReference type="ARBA" id="ARBA00004922"/>
    </source>
</evidence>
<keyword evidence="6 12" id="KW-0812">Transmembrane</keyword>
<evidence type="ECO:0000256" key="11">
    <source>
        <dbReference type="ARBA" id="ARBA00048899"/>
    </source>
</evidence>
<evidence type="ECO:0000256" key="3">
    <source>
        <dbReference type="ARBA" id="ARBA00007063"/>
    </source>
</evidence>
<evidence type="ECO:0000256" key="9">
    <source>
        <dbReference type="ARBA" id="ARBA00023136"/>
    </source>
</evidence>
<comment type="pathway">
    <text evidence="2">Protein modification; protein glycosylation.</text>
</comment>
<dbReference type="Pfam" id="PF03901">
    <property type="entry name" value="Glyco_transf_22"/>
    <property type="match status" value="1"/>
</dbReference>
<evidence type="ECO:0000256" key="6">
    <source>
        <dbReference type="ARBA" id="ARBA00022692"/>
    </source>
</evidence>
<comment type="subcellular location">
    <subcellularLocation>
        <location evidence="1 12">Endoplasmic reticulum membrane</location>
        <topology evidence="1 12">Multi-pass membrane protein</topology>
    </subcellularLocation>
</comment>
<dbReference type="AlphaFoldDB" id="A0A6N2LPF6"/>
<evidence type="ECO:0000256" key="4">
    <source>
        <dbReference type="ARBA" id="ARBA00022676"/>
    </source>
</evidence>
<comment type="caution">
    <text evidence="12">Lacks conserved residue(s) required for the propagation of feature annotation.</text>
</comment>
<evidence type="ECO:0000256" key="5">
    <source>
        <dbReference type="ARBA" id="ARBA00022679"/>
    </source>
</evidence>
<sequence>MLTAIFAIGVGLCGIIYTEVRHKFGHQVEAFFVILTALQFHLLFYCTRPLPNILALAVANMAYAYWLRGNFYKALNCLIFATIVFRCDMLLLLCPLALELLLVGSSLISALFH</sequence>
<evidence type="ECO:0000256" key="12">
    <source>
        <dbReference type="RuleBase" id="RU363075"/>
    </source>
</evidence>
<name>A0A6N2LPF6_SALVM</name>
<reference evidence="13" key="1">
    <citation type="submission" date="2019-03" db="EMBL/GenBank/DDBJ databases">
        <authorList>
            <person name="Mank J."/>
            <person name="Almeida P."/>
        </authorList>
    </citation>
    <scope>NUCLEOTIDE SEQUENCE</scope>
    <source>
        <strain evidence="13">78183</strain>
    </source>
</reference>
<dbReference type="GO" id="GO:0052917">
    <property type="term" value="F:dol-P-Man:Man(7)GlcNAc(2)-PP-Dol alpha-1,6-mannosyltransferase activity"/>
    <property type="evidence" value="ECO:0007669"/>
    <property type="project" value="UniProtKB-EC"/>
</dbReference>
<comment type="function">
    <text evidence="10">Mannosyltransferase that operates in the biosynthetic pathway of dolichol-linked oligosaccharides, the glycan precursors employed in protein asparagine (N)-glycosylation. The assembly of dolichol-linked oligosaccharides begins on the cytosolic side of the endoplasmic reticulum membrane and finishes in its lumen. The sequential addition of sugars to dolichol pyrophosphate produces dolichol-linked oligosaccharides containing fourteen sugars, including two GlcNAcs, nine mannoses and three glucoses. Once assembled, the oligosaccharide is transferred from the lipid to nascent proteins by oligosaccharyltransferases. In the lumen of the endoplasmic reticulum, adds the eighth mannose residue in an alpha-1,6 linkage onto Man(7)GlcNAc(2)-PP-dolichol to produce Man(8)GlcNAc(2)-PP-dolichol.</text>
</comment>
<feature type="transmembrane region" description="Helical" evidence="12">
    <location>
        <begin position="89"/>
        <end position="112"/>
    </location>
</feature>
<dbReference type="GO" id="GO:0006487">
    <property type="term" value="P:protein N-linked glycosylation"/>
    <property type="evidence" value="ECO:0007669"/>
    <property type="project" value="TreeGrafter"/>
</dbReference>
<keyword evidence="5" id="KW-0808">Transferase</keyword>
<evidence type="ECO:0000256" key="10">
    <source>
        <dbReference type="ARBA" id="ARBA00044721"/>
    </source>
</evidence>
<accession>A0A6N2LPF6</accession>
<keyword evidence="7 12" id="KW-0256">Endoplasmic reticulum</keyword>
<evidence type="ECO:0000313" key="13">
    <source>
        <dbReference type="EMBL" id="VFU42960.1"/>
    </source>
</evidence>
<dbReference type="PANTHER" id="PTHR22760">
    <property type="entry name" value="GLYCOSYLTRANSFERASE"/>
    <property type="match status" value="1"/>
</dbReference>
<evidence type="ECO:0000256" key="8">
    <source>
        <dbReference type="ARBA" id="ARBA00022989"/>
    </source>
</evidence>
<dbReference type="PANTHER" id="PTHR22760:SF1">
    <property type="entry name" value="DOL-P-MAN:MAN(7)GLCNAC(2)-PP-DOL ALPHA-1,6-MANNOSYLTRANSFERASE"/>
    <property type="match status" value="1"/>
</dbReference>
<evidence type="ECO:0000256" key="1">
    <source>
        <dbReference type="ARBA" id="ARBA00004477"/>
    </source>
</evidence>
<keyword evidence="8 12" id="KW-1133">Transmembrane helix</keyword>
<keyword evidence="9 12" id="KW-0472">Membrane</keyword>
<proteinExistence type="inferred from homology"/>
<dbReference type="GO" id="GO:0005789">
    <property type="term" value="C:endoplasmic reticulum membrane"/>
    <property type="evidence" value="ECO:0007669"/>
    <property type="project" value="UniProtKB-SubCell"/>
</dbReference>